<proteinExistence type="predicted"/>
<organism evidence="1">
    <name type="scientific">marine metagenome</name>
    <dbReference type="NCBI Taxonomy" id="408172"/>
    <lineage>
        <taxon>unclassified sequences</taxon>
        <taxon>metagenomes</taxon>
        <taxon>ecological metagenomes</taxon>
    </lineage>
</organism>
<accession>A0A382RCE7</accession>
<dbReference type="EMBL" id="UINC01120721">
    <property type="protein sequence ID" value="SVC95373.1"/>
    <property type="molecule type" value="Genomic_DNA"/>
</dbReference>
<reference evidence="1" key="1">
    <citation type="submission" date="2018-05" db="EMBL/GenBank/DDBJ databases">
        <authorList>
            <person name="Lanie J.A."/>
            <person name="Ng W.-L."/>
            <person name="Kazmierczak K.M."/>
            <person name="Andrzejewski T.M."/>
            <person name="Davidsen T.M."/>
            <person name="Wayne K.J."/>
            <person name="Tettelin H."/>
            <person name="Glass J.I."/>
            <person name="Rusch D."/>
            <person name="Podicherti R."/>
            <person name="Tsui H.-C.T."/>
            <person name="Winkler M.E."/>
        </authorList>
    </citation>
    <scope>NUCLEOTIDE SEQUENCE</scope>
</reference>
<sequence length="24" mass="2712">MTNQWAMPMAFPDLRGSKHGHISV</sequence>
<dbReference type="AlphaFoldDB" id="A0A382RCE7"/>
<evidence type="ECO:0000313" key="1">
    <source>
        <dbReference type="EMBL" id="SVC95373.1"/>
    </source>
</evidence>
<protein>
    <submittedName>
        <fullName evidence="1">Uncharacterized protein</fullName>
    </submittedName>
</protein>
<name>A0A382RCE7_9ZZZZ</name>
<gene>
    <name evidence="1" type="ORF">METZ01_LOCUS348227</name>
</gene>